<keyword evidence="4" id="KW-1185">Reference proteome</keyword>
<feature type="chain" id="PRO_5011988198" description="CBM1 domain-containing protein" evidence="2">
    <location>
        <begin position="19"/>
        <end position="247"/>
    </location>
</feature>
<evidence type="ECO:0000256" key="1">
    <source>
        <dbReference type="SAM" id="MobiDB-lite"/>
    </source>
</evidence>
<evidence type="ECO:0000313" key="4">
    <source>
        <dbReference type="Proteomes" id="UP000193642"/>
    </source>
</evidence>
<protein>
    <recommendedName>
        <fullName evidence="5">CBM1 domain-containing protein</fullName>
    </recommendedName>
</protein>
<dbReference type="AlphaFoldDB" id="A0A1Y2CE29"/>
<keyword evidence="2" id="KW-0732">Signal</keyword>
<dbReference type="OrthoDB" id="2179265at2759"/>
<evidence type="ECO:0008006" key="5">
    <source>
        <dbReference type="Google" id="ProtNLM"/>
    </source>
</evidence>
<comment type="caution">
    <text evidence="3">The sequence shown here is derived from an EMBL/GenBank/DDBJ whole genome shotgun (WGS) entry which is preliminary data.</text>
</comment>
<dbReference type="Proteomes" id="UP000193642">
    <property type="component" value="Unassembled WGS sequence"/>
</dbReference>
<feature type="compositionally biased region" description="Gly residues" evidence="1">
    <location>
        <begin position="90"/>
        <end position="102"/>
    </location>
</feature>
<feature type="region of interest" description="Disordered" evidence="1">
    <location>
        <begin position="178"/>
        <end position="207"/>
    </location>
</feature>
<feature type="compositionally biased region" description="Basic residues" evidence="1">
    <location>
        <begin position="133"/>
        <end position="142"/>
    </location>
</feature>
<name>A0A1Y2CE29_9FUNG</name>
<feature type="region of interest" description="Disordered" evidence="1">
    <location>
        <begin position="58"/>
        <end position="112"/>
    </location>
</feature>
<gene>
    <name evidence="3" type="ORF">BCR33DRAFT_194923</name>
</gene>
<feature type="region of interest" description="Disordered" evidence="1">
    <location>
        <begin position="127"/>
        <end position="150"/>
    </location>
</feature>
<proteinExistence type="predicted"/>
<feature type="compositionally biased region" description="Low complexity" evidence="1">
    <location>
        <begin position="74"/>
        <end position="89"/>
    </location>
</feature>
<evidence type="ECO:0000313" key="3">
    <source>
        <dbReference type="EMBL" id="ORY45186.1"/>
    </source>
</evidence>
<accession>A0A1Y2CE29</accession>
<reference evidence="3 4" key="1">
    <citation type="submission" date="2016-07" db="EMBL/GenBank/DDBJ databases">
        <title>Pervasive Adenine N6-methylation of Active Genes in Fungi.</title>
        <authorList>
            <consortium name="DOE Joint Genome Institute"/>
            <person name="Mondo S.J."/>
            <person name="Dannebaum R.O."/>
            <person name="Kuo R.C."/>
            <person name="Labutti K."/>
            <person name="Haridas S."/>
            <person name="Kuo A."/>
            <person name="Salamov A."/>
            <person name="Ahrendt S.R."/>
            <person name="Lipzen A."/>
            <person name="Sullivan W."/>
            <person name="Andreopoulos W.B."/>
            <person name="Clum A."/>
            <person name="Lindquist E."/>
            <person name="Daum C."/>
            <person name="Ramamoorthy G.K."/>
            <person name="Gryganskyi A."/>
            <person name="Culley D."/>
            <person name="Magnuson J.K."/>
            <person name="James T.Y."/>
            <person name="O'Malley M.A."/>
            <person name="Stajich J.E."/>
            <person name="Spatafora J.W."/>
            <person name="Visel A."/>
            <person name="Grigoriev I.V."/>
        </authorList>
    </citation>
    <scope>NUCLEOTIDE SEQUENCE [LARGE SCALE GENOMIC DNA]</scope>
    <source>
        <strain evidence="3 4">JEL800</strain>
    </source>
</reference>
<sequence length="247" mass="26240">MRLSLLIVATSLLQSVSAVNQCATLNIADGGFVCAGPGAFTYCSGGVPSTFGAQKCQPGLQLQPSPAPASVLPQTSAGSSGAQSTAAGNNNGGNGGSGGNNGGITTSINYQIPPPIVIPPRPIAPPTPTRTYHSWKHHKHVPRTSTTSKARHTYPMHHVHHYKKPRVTRTYKHHYRTKTTTTVTTKTKKKSVTKTTPKTAPPYPGSNFALDKEGMLIGAIQGEQRAQPFNQIVGPGLDMTRWCLDHT</sequence>
<feature type="signal peptide" evidence="2">
    <location>
        <begin position="1"/>
        <end position="18"/>
    </location>
</feature>
<evidence type="ECO:0000256" key="2">
    <source>
        <dbReference type="SAM" id="SignalP"/>
    </source>
</evidence>
<organism evidence="3 4">
    <name type="scientific">Rhizoclosmatium globosum</name>
    <dbReference type="NCBI Taxonomy" id="329046"/>
    <lineage>
        <taxon>Eukaryota</taxon>
        <taxon>Fungi</taxon>
        <taxon>Fungi incertae sedis</taxon>
        <taxon>Chytridiomycota</taxon>
        <taxon>Chytridiomycota incertae sedis</taxon>
        <taxon>Chytridiomycetes</taxon>
        <taxon>Chytridiales</taxon>
        <taxon>Chytriomycetaceae</taxon>
        <taxon>Rhizoclosmatium</taxon>
    </lineage>
</organism>
<dbReference type="EMBL" id="MCGO01000020">
    <property type="protein sequence ID" value="ORY45186.1"/>
    <property type="molecule type" value="Genomic_DNA"/>
</dbReference>